<reference evidence="4 5" key="1">
    <citation type="journal article" date="2020" name="Microorganisms">
        <title>Osmotic Adaptation and Compatible Solute Biosynthesis of Phototrophic Bacteria as Revealed from Genome Analyses.</title>
        <authorList>
            <person name="Imhoff J.F."/>
            <person name="Rahn T."/>
            <person name="Kunzel S."/>
            <person name="Keller A."/>
            <person name="Neulinger S.C."/>
        </authorList>
    </citation>
    <scope>NUCLEOTIDE SEQUENCE [LARGE SCALE GENOMIC DNA]</scope>
    <source>
        <strain evidence="4 5">DSM 9895</strain>
    </source>
</reference>
<dbReference type="Pfam" id="PF03969">
    <property type="entry name" value="AFG1_ATPase"/>
    <property type="match status" value="1"/>
</dbReference>
<dbReference type="RefSeq" id="WP_200342857.1">
    <property type="nucleotide sequence ID" value="NZ_NRRL01000098.1"/>
</dbReference>
<protein>
    <submittedName>
        <fullName evidence="4">Cell division protein ZapE</fullName>
    </submittedName>
</protein>
<dbReference type="InterPro" id="IPR027417">
    <property type="entry name" value="P-loop_NTPase"/>
</dbReference>
<keyword evidence="2" id="KW-0067">ATP-binding</keyword>
<sequence length="392" mass="44105">MAEAAHDGAKAASDLPNQDAVSADGPLAAYRALRRQGELDGDPAQELAAEKLESLHHALRNYQPKSPGGWKARLGLSRRPETPPQGLYLYGDVGRGKSMLMDLFHARAPVTRKRRVHFHAFMAEVHDRLHAWRQETKGSKADPLPQLADKIAQENWLFCFDEFHVVNVADAMILGRLFEALFERGVVVVATSNFPPDRLYENGLQRGRFLPFIDLMKQRLDVLGLEGGRDYRLSRLSDITVYQTPLGAKARQAMDQAFHRLTEGAEIARDYITVKGRRVDVPRSARGVARFSFDELCAKALGAQDYLALATHYHTVLLDDVPQLTGDQRNEARRFMMLVDALYEHRCNLLIAADAPPERLYTGADGGFEFQRTVSRLMEMQSKDYIALPHLT</sequence>
<keyword evidence="5" id="KW-1185">Reference proteome</keyword>
<keyword evidence="1" id="KW-0547">Nucleotide-binding</keyword>
<comment type="caution">
    <text evidence="4">The sequence shown here is derived from an EMBL/GenBank/DDBJ whole genome shotgun (WGS) entry which is preliminary data.</text>
</comment>
<accession>A0ABS1DJ10</accession>
<evidence type="ECO:0000313" key="5">
    <source>
        <dbReference type="Proteomes" id="UP001296873"/>
    </source>
</evidence>
<dbReference type="SUPFAM" id="SSF52540">
    <property type="entry name" value="P-loop containing nucleoside triphosphate hydrolases"/>
    <property type="match status" value="1"/>
</dbReference>
<evidence type="ECO:0000256" key="2">
    <source>
        <dbReference type="ARBA" id="ARBA00022840"/>
    </source>
</evidence>
<dbReference type="PANTHER" id="PTHR12169">
    <property type="entry name" value="ATPASE N2B"/>
    <property type="match status" value="1"/>
</dbReference>
<evidence type="ECO:0000313" key="4">
    <source>
        <dbReference type="EMBL" id="MBK1670495.1"/>
    </source>
</evidence>
<gene>
    <name evidence="4" type="ORF">CKO28_20945</name>
</gene>
<organism evidence="4 5">
    <name type="scientific">Rhodovibrio sodomensis</name>
    <dbReference type="NCBI Taxonomy" id="1088"/>
    <lineage>
        <taxon>Bacteria</taxon>
        <taxon>Pseudomonadati</taxon>
        <taxon>Pseudomonadota</taxon>
        <taxon>Alphaproteobacteria</taxon>
        <taxon>Rhodospirillales</taxon>
        <taxon>Rhodovibrionaceae</taxon>
        <taxon>Rhodovibrio</taxon>
    </lineage>
</organism>
<keyword evidence="4" id="KW-0132">Cell division</keyword>
<name>A0ABS1DJ10_9PROT</name>
<feature type="region of interest" description="Disordered" evidence="3">
    <location>
        <begin position="1"/>
        <end position="23"/>
    </location>
</feature>
<dbReference type="NCBIfam" id="NF040713">
    <property type="entry name" value="ZapE"/>
    <property type="match status" value="1"/>
</dbReference>
<dbReference type="InterPro" id="IPR005654">
    <property type="entry name" value="ATPase_AFG1-like"/>
</dbReference>
<dbReference type="EMBL" id="NRRL01000098">
    <property type="protein sequence ID" value="MBK1670495.1"/>
    <property type="molecule type" value="Genomic_DNA"/>
</dbReference>
<evidence type="ECO:0000256" key="3">
    <source>
        <dbReference type="SAM" id="MobiDB-lite"/>
    </source>
</evidence>
<proteinExistence type="predicted"/>
<dbReference type="Proteomes" id="UP001296873">
    <property type="component" value="Unassembled WGS sequence"/>
</dbReference>
<dbReference type="Gene3D" id="3.40.50.300">
    <property type="entry name" value="P-loop containing nucleotide triphosphate hydrolases"/>
    <property type="match status" value="1"/>
</dbReference>
<keyword evidence="4" id="KW-0131">Cell cycle</keyword>
<dbReference type="PANTHER" id="PTHR12169:SF6">
    <property type="entry name" value="AFG1-LIKE ATPASE"/>
    <property type="match status" value="1"/>
</dbReference>
<evidence type="ECO:0000256" key="1">
    <source>
        <dbReference type="ARBA" id="ARBA00022741"/>
    </source>
</evidence>
<dbReference type="GO" id="GO:0051301">
    <property type="term" value="P:cell division"/>
    <property type="evidence" value="ECO:0007669"/>
    <property type="project" value="UniProtKB-KW"/>
</dbReference>